<evidence type="ECO:0000313" key="3">
    <source>
        <dbReference type="Proteomes" id="UP000002531"/>
    </source>
</evidence>
<evidence type="ECO:0000256" key="1">
    <source>
        <dbReference type="SAM" id="MobiDB-lite"/>
    </source>
</evidence>
<gene>
    <name evidence="2" type="ordered locus">Nwi_1636</name>
</gene>
<dbReference type="HOGENOM" id="CLU_2356887_0_0_5"/>
<feature type="compositionally biased region" description="Basic and acidic residues" evidence="1">
    <location>
        <begin position="47"/>
        <end position="61"/>
    </location>
</feature>
<organism evidence="2 3">
    <name type="scientific">Nitrobacter winogradskyi (strain ATCC 25391 / DSM 10237 / CIP 104748 / NCIMB 11846 / Nb-255)</name>
    <dbReference type="NCBI Taxonomy" id="323098"/>
    <lineage>
        <taxon>Bacteria</taxon>
        <taxon>Pseudomonadati</taxon>
        <taxon>Pseudomonadota</taxon>
        <taxon>Alphaproteobacteria</taxon>
        <taxon>Hyphomicrobiales</taxon>
        <taxon>Nitrobacteraceae</taxon>
        <taxon>Nitrobacter</taxon>
    </lineage>
</organism>
<dbReference type="AlphaFoldDB" id="Q3SS44"/>
<proteinExistence type="predicted"/>
<evidence type="ECO:0000313" key="2">
    <source>
        <dbReference type="EMBL" id="ABA04897.1"/>
    </source>
</evidence>
<reference evidence="2 3" key="1">
    <citation type="journal article" date="2006" name="Appl. Environ. Microbiol.">
        <title>Genome sequence of the chemolithoautotrophic nitrite-oxidizing bacterium Nitrobacter winogradskyi Nb-255.</title>
        <authorList>
            <person name="Starkenburg S.R."/>
            <person name="Chain P.S."/>
            <person name="Sayavedra-Soto L.A."/>
            <person name="Hauser L."/>
            <person name="Land M.L."/>
            <person name="Larimer F.W."/>
            <person name="Malfatti S.A."/>
            <person name="Klotz M.G."/>
            <person name="Bottomley P.J."/>
            <person name="Arp D.J."/>
            <person name="Hickey W.J."/>
        </authorList>
    </citation>
    <scope>NUCLEOTIDE SEQUENCE [LARGE SCALE GENOMIC DNA]</scope>
    <source>
        <strain evidence="3">ATCC 25391 / DSM 10237 / CIP 104748 / NCIMB 11846 / Nb-255</strain>
    </source>
</reference>
<dbReference type="Proteomes" id="UP000002531">
    <property type="component" value="Chromosome"/>
</dbReference>
<dbReference type="KEGG" id="nwi:Nwi_1636"/>
<keyword evidence="3" id="KW-1185">Reference proteome</keyword>
<feature type="region of interest" description="Disordered" evidence="1">
    <location>
        <begin position="38"/>
        <end position="70"/>
    </location>
</feature>
<dbReference type="EMBL" id="CP000115">
    <property type="protein sequence ID" value="ABA04897.1"/>
    <property type="molecule type" value="Genomic_DNA"/>
</dbReference>
<protein>
    <submittedName>
        <fullName evidence="2">Uncharacterized protein</fullName>
    </submittedName>
</protein>
<name>Q3SS44_NITWN</name>
<sequence>MTRGWNPDRVKKTRQNKIWSFASDSIGSEALAAAQTVQYPSPNDKQNNADKHECEKNRNHEASLNQEAVDSRLRPLPYKLGAARSRREGIAFGKSV</sequence>
<accession>Q3SS44</accession>